<evidence type="ECO:0000313" key="2">
    <source>
        <dbReference type="EMBL" id="CAF0973354.1"/>
    </source>
</evidence>
<feature type="chain" id="PRO_5036410043" evidence="1">
    <location>
        <begin position="23"/>
        <end position="342"/>
    </location>
</feature>
<dbReference type="EMBL" id="CAJNON010000106">
    <property type="protein sequence ID" value="CAF0973354.1"/>
    <property type="molecule type" value="Genomic_DNA"/>
</dbReference>
<evidence type="ECO:0000313" key="3">
    <source>
        <dbReference type="EMBL" id="CAF4137787.1"/>
    </source>
</evidence>
<name>A0A814ESZ7_9BILA</name>
<feature type="signal peptide" evidence="1">
    <location>
        <begin position="1"/>
        <end position="22"/>
    </location>
</feature>
<reference evidence="2" key="1">
    <citation type="submission" date="2021-02" db="EMBL/GenBank/DDBJ databases">
        <authorList>
            <person name="Nowell W R."/>
        </authorList>
    </citation>
    <scope>NUCLEOTIDE SEQUENCE</scope>
</reference>
<sequence length="342" mass="40424">MMISFNFAVYFLNLFHTFFISSNLSYNELVQLIEKTFLISLKDFILQIYDNRFKTYVEFDDEYLNWIRNRVSRTNIQTIFGGIIPKRQTTRRVQGPPISLIRSSDALVTHHIVWLDDYIGRQENCPYLKLAFCKATSINDYDINTIPSTGMIEPLICLDTIPDPVSRNTTQIYRFNVFQDIERCLNFMQKIKSHSVTILIASNNFGSHIVPLLAHLTHVFIYILQNDWYFSEWGLDYVDRLQMFDDDQALLIRIIRDLAFSYVQKSELCQESQFDESLVIDALKYLQWARLLYERADRIDGTRFSSKRIEYINNQIDKYEQIVDNFILHLDPDFGSISRETI</sequence>
<dbReference type="Proteomes" id="UP000663881">
    <property type="component" value="Unassembled WGS sequence"/>
</dbReference>
<dbReference type="EMBL" id="CAJOAY010006351">
    <property type="protein sequence ID" value="CAF4137787.1"/>
    <property type="molecule type" value="Genomic_DNA"/>
</dbReference>
<proteinExistence type="predicted"/>
<dbReference type="OrthoDB" id="10037353at2759"/>
<protein>
    <submittedName>
        <fullName evidence="2">Uncharacterized protein</fullName>
    </submittedName>
</protein>
<gene>
    <name evidence="3" type="ORF">OKA104_LOCUS37583</name>
    <name evidence="2" type="ORF">VCS650_LOCUS13259</name>
</gene>
<comment type="caution">
    <text evidence="2">The sequence shown here is derived from an EMBL/GenBank/DDBJ whole genome shotgun (WGS) entry which is preliminary data.</text>
</comment>
<organism evidence="2 4">
    <name type="scientific">Adineta steineri</name>
    <dbReference type="NCBI Taxonomy" id="433720"/>
    <lineage>
        <taxon>Eukaryota</taxon>
        <taxon>Metazoa</taxon>
        <taxon>Spiralia</taxon>
        <taxon>Gnathifera</taxon>
        <taxon>Rotifera</taxon>
        <taxon>Eurotatoria</taxon>
        <taxon>Bdelloidea</taxon>
        <taxon>Adinetida</taxon>
        <taxon>Adinetidae</taxon>
        <taxon>Adineta</taxon>
    </lineage>
</organism>
<evidence type="ECO:0000313" key="4">
    <source>
        <dbReference type="Proteomes" id="UP000663891"/>
    </source>
</evidence>
<evidence type="ECO:0000256" key="1">
    <source>
        <dbReference type="SAM" id="SignalP"/>
    </source>
</evidence>
<dbReference type="AlphaFoldDB" id="A0A814ESZ7"/>
<keyword evidence="1" id="KW-0732">Signal</keyword>
<accession>A0A814ESZ7</accession>
<dbReference type="Proteomes" id="UP000663891">
    <property type="component" value="Unassembled WGS sequence"/>
</dbReference>